<dbReference type="PATRIC" id="fig|1354303.4.peg.2338"/>
<organism evidence="2 3">
    <name type="scientific">Psychrobacter aquaticus CMS 56</name>
    <dbReference type="NCBI Taxonomy" id="1354303"/>
    <lineage>
        <taxon>Bacteria</taxon>
        <taxon>Pseudomonadati</taxon>
        <taxon>Pseudomonadota</taxon>
        <taxon>Gammaproteobacteria</taxon>
        <taxon>Moraxellales</taxon>
        <taxon>Moraxellaceae</taxon>
        <taxon>Psychrobacter</taxon>
    </lineage>
</organism>
<dbReference type="STRING" id="1354303.M917_2373"/>
<dbReference type="Pfam" id="PF00300">
    <property type="entry name" value="His_Phos_1"/>
    <property type="match status" value="1"/>
</dbReference>
<evidence type="ECO:0000313" key="2">
    <source>
        <dbReference type="EMBL" id="ERL55027.1"/>
    </source>
</evidence>
<gene>
    <name evidence="2" type="ORF">M917_2373</name>
</gene>
<dbReference type="eggNOG" id="COG0406">
    <property type="taxonomic scope" value="Bacteria"/>
</dbReference>
<comment type="caution">
    <text evidence="2">The sequence shown here is derived from an EMBL/GenBank/DDBJ whole genome shotgun (WGS) entry which is preliminary data.</text>
</comment>
<evidence type="ECO:0000313" key="3">
    <source>
        <dbReference type="Proteomes" id="UP000016761"/>
    </source>
</evidence>
<sequence>MDILFILIKKSATLMTMSRNPSTPLSKLSAEKLASHTPSAPAPSHLPESMIASVSLLPEDKRLILFTRHSLRERSDGNGFASYQLPLTPKGRVLAKSWGRWLAGHLPYSLDVDSISSPIGRCIDTAQLMQEGAGLKREISHQSLLVEPGSLVTEPDIANPIFKEIGVLNFINRFLQGNLEGTKNAYQGGLDILSLFYQNQPQHGHLMLAVSHDTLLSAFLAVMFDVIEIDWNDWPKMMEGVFLWFDDKPFEQANAYFVWRGEVYIRPISALLDGYRAAGFHPSKLLLPPEVKWT</sequence>
<dbReference type="InterPro" id="IPR029033">
    <property type="entry name" value="His_PPase_superfam"/>
</dbReference>
<keyword evidence="3" id="KW-1185">Reference proteome</keyword>
<name>U4T279_9GAMM</name>
<dbReference type="Gene3D" id="3.40.50.1240">
    <property type="entry name" value="Phosphoglycerate mutase-like"/>
    <property type="match status" value="1"/>
</dbReference>
<accession>U4T279</accession>
<dbReference type="Proteomes" id="UP000016761">
    <property type="component" value="Unassembled WGS sequence"/>
</dbReference>
<dbReference type="InterPro" id="IPR013078">
    <property type="entry name" value="His_Pase_superF_clade-1"/>
</dbReference>
<feature type="region of interest" description="Disordered" evidence="1">
    <location>
        <begin position="18"/>
        <end position="44"/>
    </location>
</feature>
<dbReference type="CDD" id="cd07040">
    <property type="entry name" value="HP"/>
    <property type="match status" value="1"/>
</dbReference>
<protein>
    <recommendedName>
        <fullName evidence="4">Phosphoglycerate mutase family protein</fullName>
    </recommendedName>
</protein>
<evidence type="ECO:0008006" key="4">
    <source>
        <dbReference type="Google" id="ProtNLM"/>
    </source>
</evidence>
<proteinExistence type="predicted"/>
<evidence type="ECO:0000256" key="1">
    <source>
        <dbReference type="SAM" id="MobiDB-lite"/>
    </source>
</evidence>
<reference evidence="2 3" key="1">
    <citation type="journal article" date="2013" name="Genome Announc.">
        <title>Draft Genome Sequence of Psychrobacter aquaticus Strain CMS 56T, Isolated from a Cyanobacterial Mat Sample Collected from Water Bodies in the McMurdo Dry Valley Region of Antarctica.</title>
        <authorList>
            <person name="Reddy G.S."/>
            <person name="Ara S."/>
            <person name="Singh A."/>
            <person name="Kumar Pinnaka A."/>
            <person name="Shivaji S."/>
        </authorList>
    </citation>
    <scope>NUCLEOTIDE SEQUENCE [LARGE SCALE GENOMIC DNA]</scope>
    <source>
        <strain evidence="2 3">CMS 56</strain>
    </source>
</reference>
<dbReference type="EMBL" id="AUSW01000034">
    <property type="protein sequence ID" value="ERL55027.1"/>
    <property type="molecule type" value="Genomic_DNA"/>
</dbReference>
<dbReference type="AlphaFoldDB" id="U4T279"/>
<dbReference type="SUPFAM" id="SSF53254">
    <property type="entry name" value="Phosphoglycerate mutase-like"/>
    <property type="match status" value="1"/>
</dbReference>